<sequence>MEWIKKQATLLVAAGLLVIFAILFVIYDTSLFDHRKTHTFDEAVEKQTSDGVINTKEKDGRFVNASKKDVEEAMAVDSQHHNLKHMDISEKVPLSKSEVNRLLKGKGVLEGQGQAFLDAQDKYEVNALYLVSHALVETGNGQSELAHGLKSGHERYYNFFGIGAFDANALKHGNSYAKKEKWTSPRKAIIGGARFVRYNYFKHHQLSLYQMRWNPQNPGTNQYASDVDWDDNIAQLMARYYDKYGIKKDHIHKDYYKK</sequence>
<dbReference type="Pfam" id="PF01832">
    <property type="entry name" value="Glucosaminidase"/>
    <property type="match status" value="1"/>
</dbReference>
<keyword evidence="5" id="KW-1185">Reference proteome</keyword>
<evidence type="ECO:0000256" key="1">
    <source>
        <dbReference type="ARBA" id="ARBA00006088"/>
    </source>
</evidence>
<protein>
    <submittedName>
        <fullName evidence="4">Autolysin</fullName>
    </submittedName>
</protein>
<keyword evidence="2" id="KW-1133">Transmembrane helix</keyword>
<dbReference type="GeneID" id="98298188"/>
<name>A0A2K4FBT5_9STAP</name>
<organism evidence="4 5">
    <name type="scientific">Staphylococcus argensis</name>
    <dbReference type="NCBI Taxonomy" id="1607738"/>
    <lineage>
        <taxon>Bacteria</taxon>
        <taxon>Bacillati</taxon>
        <taxon>Bacillota</taxon>
        <taxon>Bacilli</taxon>
        <taxon>Bacillales</taxon>
        <taxon>Staphylococcaceae</taxon>
        <taxon>Staphylococcus</taxon>
    </lineage>
</organism>
<evidence type="ECO:0000256" key="2">
    <source>
        <dbReference type="SAM" id="Phobius"/>
    </source>
</evidence>
<reference evidence="4 5" key="1">
    <citation type="submission" date="2017-08" db="EMBL/GenBank/DDBJ databases">
        <title>Draft genome sequences of 64 type strains of genus Staph aureus.</title>
        <authorList>
            <person name="Cole K."/>
            <person name="Golubchik T."/>
            <person name="Russell J."/>
            <person name="Foster D."/>
            <person name="Llewelyn M."/>
            <person name="Wilson D."/>
            <person name="Crook D."/>
            <person name="Paul J."/>
        </authorList>
    </citation>
    <scope>NUCLEOTIDE SEQUENCE [LARGE SCALE GENOMIC DNA]</scope>
    <source>
        <strain evidence="4 5">DSM 29875</strain>
    </source>
</reference>
<dbReference type="RefSeq" id="WP_103371784.1">
    <property type="nucleotide sequence ID" value="NZ_CBCRVO010000003.1"/>
</dbReference>
<comment type="caution">
    <text evidence="4">The sequence shown here is derived from an EMBL/GenBank/DDBJ whole genome shotgun (WGS) entry which is preliminary data.</text>
</comment>
<feature type="transmembrane region" description="Helical" evidence="2">
    <location>
        <begin position="7"/>
        <end position="27"/>
    </location>
</feature>
<comment type="similarity">
    <text evidence="1">In the N-terminal section; belongs to the N-acetylmuramoyl-L-alanine amidase 2 family.</text>
</comment>
<dbReference type="AlphaFoldDB" id="A0A2K4FBT5"/>
<dbReference type="Proteomes" id="UP000242712">
    <property type="component" value="Unassembled WGS sequence"/>
</dbReference>
<dbReference type="GO" id="GO:0004040">
    <property type="term" value="F:amidase activity"/>
    <property type="evidence" value="ECO:0007669"/>
    <property type="project" value="InterPro"/>
</dbReference>
<dbReference type="InterPro" id="IPR002901">
    <property type="entry name" value="MGlyc_endo_b_GlcNAc-like_dom"/>
</dbReference>
<evidence type="ECO:0000313" key="5">
    <source>
        <dbReference type="Proteomes" id="UP000242712"/>
    </source>
</evidence>
<dbReference type="EMBL" id="PPPX01000011">
    <property type="protein sequence ID" value="POA08820.1"/>
    <property type="molecule type" value="Genomic_DNA"/>
</dbReference>
<dbReference type="SMART" id="SM00047">
    <property type="entry name" value="LYZ2"/>
    <property type="match status" value="1"/>
</dbReference>
<accession>A0A2K4FBT5</accession>
<evidence type="ECO:0000313" key="4">
    <source>
        <dbReference type="EMBL" id="POA08820.1"/>
    </source>
</evidence>
<evidence type="ECO:0000259" key="3">
    <source>
        <dbReference type="SMART" id="SM00047"/>
    </source>
</evidence>
<keyword evidence="2" id="KW-0812">Transmembrane</keyword>
<proteinExistence type="inferred from homology"/>
<feature type="domain" description="Mannosyl-glycoprotein endo-beta-N-acetylglucosamidase-like" evidence="3">
    <location>
        <begin position="101"/>
        <end position="249"/>
    </location>
</feature>
<dbReference type="Gene3D" id="1.10.530.10">
    <property type="match status" value="1"/>
</dbReference>
<gene>
    <name evidence="4" type="ORF">CD039_07470</name>
</gene>
<keyword evidence="2" id="KW-0472">Membrane</keyword>
<dbReference type="OrthoDB" id="9816557at2"/>